<dbReference type="EMBL" id="JAUSUD010000001">
    <property type="protein sequence ID" value="MDQ0228943.1"/>
    <property type="molecule type" value="Genomic_DNA"/>
</dbReference>
<dbReference type="InterPro" id="IPR048228">
    <property type="entry name" value="HelD_bacillota"/>
</dbReference>
<dbReference type="Pfam" id="PF00580">
    <property type="entry name" value="UvrD-helicase"/>
    <property type="match status" value="1"/>
</dbReference>
<comment type="caution">
    <text evidence="7">The sequence shown here is derived from an EMBL/GenBank/DDBJ whole genome shotgun (WGS) entry which is preliminary data.</text>
</comment>
<dbReference type="Gene3D" id="3.40.50.300">
    <property type="entry name" value="P-loop containing nucleotide triphosphate hydrolases"/>
    <property type="match status" value="3"/>
</dbReference>
<dbReference type="PANTHER" id="PTHR11070">
    <property type="entry name" value="UVRD / RECB / PCRA DNA HELICASE FAMILY MEMBER"/>
    <property type="match status" value="1"/>
</dbReference>
<accession>A0ABT9Z9L0</accession>
<keyword evidence="1 5" id="KW-0547">Nucleotide-binding</keyword>
<evidence type="ECO:0000313" key="7">
    <source>
        <dbReference type="EMBL" id="MDQ0228943.1"/>
    </source>
</evidence>
<keyword evidence="8" id="KW-1185">Reference proteome</keyword>
<dbReference type="SUPFAM" id="SSF52540">
    <property type="entry name" value="P-loop containing nucleoside triphosphate hydrolases"/>
    <property type="match status" value="1"/>
</dbReference>
<organism evidence="7 8">
    <name type="scientific">Metabacillus malikii</name>
    <dbReference type="NCBI Taxonomy" id="1504265"/>
    <lineage>
        <taxon>Bacteria</taxon>
        <taxon>Bacillati</taxon>
        <taxon>Bacillota</taxon>
        <taxon>Bacilli</taxon>
        <taxon>Bacillales</taxon>
        <taxon>Bacillaceae</taxon>
        <taxon>Metabacillus</taxon>
    </lineage>
</organism>
<dbReference type="Proteomes" id="UP001234495">
    <property type="component" value="Unassembled WGS sequence"/>
</dbReference>
<protein>
    <submittedName>
        <fullName evidence="7">DNA helicase-2/ATP-dependent DNA helicase PcrA</fullName>
        <ecNumber evidence="7">3.6.4.12</ecNumber>
    </submittedName>
</protein>
<dbReference type="PROSITE" id="PS51198">
    <property type="entry name" value="UVRD_HELICASE_ATP_BIND"/>
    <property type="match status" value="1"/>
</dbReference>
<keyword evidence="3 5" id="KW-0347">Helicase</keyword>
<evidence type="ECO:0000256" key="4">
    <source>
        <dbReference type="ARBA" id="ARBA00022840"/>
    </source>
</evidence>
<proteinExistence type="predicted"/>
<dbReference type="InterPro" id="IPR014016">
    <property type="entry name" value="UvrD-like_ATP-bd"/>
</dbReference>
<feature type="binding site" evidence="5">
    <location>
        <begin position="233"/>
        <end position="240"/>
    </location>
    <ligand>
        <name>ATP</name>
        <dbReference type="ChEBI" id="CHEBI:30616"/>
    </ligand>
</feature>
<dbReference type="InterPro" id="IPR000212">
    <property type="entry name" value="DNA_helicase_UvrD/REP"/>
</dbReference>
<evidence type="ECO:0000256" key="3">
    <source>
        <dbReference type="ARBA" id="ARBA00022806"/>
    </source>
</evidence>
<dbReference type="Pfam" id="PF13538">
    <property type="entry name" value="UvrD_C_2"/>
    <property type="match status" value="1"/>
</dbReference>
<dbReference type="EC" id="3.6.4.12" evidence="7"/>
<dbReference type="GO" id="GO:0016787">
    <property type="term" value="F:hydrolase activity"/>
    <property type="evidence" value="ECO:0007669"/>
    <property type="project" value="UniProtKB-KW"/>
</dbReference>
<dbReference type="InterPro" id="IPR027785">
    <property type="entry name" value="UvrD-like_helicase_C"/>
</dbReference>
<gene>
    <name evidence="7" type="ORF">J2S19_000193</name>
</gene>
<feature type="domain" description="UvrD-like helicase ATP-binding" evidence="6">
    <location>
        <begin position="212"/>
        <end position="616"/>
    </location>
</feature>
<sequence>MGQFEEDFHKEQSRINDVVKKMKIDLSLLENQSSTVKSDIIEIRKNFWEDVTVNMDDAVEAGETATSIKQQAEFLAEHEHRHKHLDRDKKNLKRLIHTPYFARIDFKEDGEQEVESFYLGIASYLDRETDEFLVYDWRAPISSLYYDYSLGLAKFSAPAGEVCGELFLKRQFIIKDSVIEGMFDTGLTIGDELLKEVLGRQSNTQMKSIVATIQKEQNKIIRNEKGKLLIVQGAAGSGKTSAALQRVAFLLYKYRESLNSEEILLFSPNPMFNGYIRNVLPELGEENMQQTTFQQYIEHVLADKFAVEDAFSQMEYMLTAREDHSERRRISANFKSSSNFKVIVDKYLHYLSKQGLIFNDILFASEIIIRSTDIYNYFYSLPSELSITNRLLLVSEWLLSEVKKREKDEIKKPWVEEEIQYLSKEEYQFYFQKLSKQKRFSQDTFDDYEREQQLLSKYVVKRKMSPVRKSIKTYQFLNFKEIYMQMFTLDMSTLFKEISISESDWQEICTFTLSELNSHRIPYEDATPYLYLQEKIEGFRTNTRVKYVFIDEAQDYSKFQFEYIKNLFPNARFTVLGDINQAIYTHQAYTGFEGLEELFVGEHIEKIILNRSYRSTKQIIEFTSAMLENKNEIEPFNRQGNKPQIIQKRTANEIISGITEKLKISDSNKTIAIICKTQKECNIVYEKLKESELNINLITKRSNQFEEGIVIIPAYLAKGIEFDMVIICNGSISEYGNDELRKLFYTACTRAMHELIIYFTGEVSPFIKEIPKELYEEVLLS</sequence>
<evidence type="ECO:0000259" key="6">
    <source>
        <dbReference type="PROSITE" id="PS51198"/>
    </source>
</evidence>
<dbReference type="InterPro" id="IPR027417">
    <property type="entry name" value="P-loop_NTPase"/>
</dbReference>
<dbReference type="GO" id="GO:0003678">
    <property type="term" value="F:DNA helicase activity"/>
    <property type="evidence" value="ECO:0007669"/>
    <property type="project" value="UniProtKB-EC"/>
</dbReference>
<evidence type="ECO:0000256" key="5">
    <source>
        <dbReference type="PROSITE-ProRule" id="PRU00560"/>
    </source>
</evidence>
<evidence type="ECO:0000313" key="8">
    <source>
        <dbReference type="Proteomes" id="UP001234495"/>
    </source>
</evidence>
<dbReference type="PANTHER" id="PTHR11070:SF17">
    <property type="entry name" value="DNA HELICASE IV"/>
    <property type="match status" value="1"/>
</dbReference>
<evidence type="ECO:0000256" key="2">
    <source>
        <dbReference type="ARBA" id="ARBA00022801"/>
    </source>
</evidence>
<name>A0ABT9Z9L0_9BACI</name>
<evidence type="ECO:0000256" key="1">
    <source>
        <dbReference type="ARBA" id="ARBA00022741"/>
    </source>
</evidence>
<keyword evidence="2 5" id="KW-0378">Hydrolase</keyword>
<dbReference type="NCBIfam" id="NF041464">
    <property type="entry name" value="HelD_BACSU"/>
    <property type="match status" value="1"/>
</dbReference>
<dbReference type="RefSeq" id="WP_307335805.1">
    <property type="nucleotide sequence ID" value="NZ_JAUSUD010000001.1"/>
</dbReference>
<keyword evidence="4 5" id="KW-0067">ATP-binding</keyword>
<reference evidence="7 8" key="1">
    <citation type="submission" date="2023-07" db="EMBL/GenBank/DDBJ databases">
        <title>Genomic Encyclopedia of Type Strains, Phase IV (KMG-IV): sequencing the most valuable type-strain genomes for metagenomic binning, comparative biology and taxonomic classification.</title>
        <authorList>
            <person name="Goeker M."/>
        </authorList>
    </citation>
    <scope>NUCLEOTIDE SEQUENCE [LARGE SCALE GENOMIC DNA]</scope>
    <source>
        <strain evidence="7 8">DSM 29005</strain>
    </source>
</reference>